<evidence type="ECO:0000256" key="9">
    <source>
        <dbReference type="SAM" id="MobiDB-lite"/>
    </source>
</evidence>
<dbReference type="InterPro" id="IPR008927">
    <property type="entry name" value="6-PGluconate_DH-like_C_sf"/>
</dbReference>
<evidence type="ECO:0000256" key="1">
    <source>
        <dbReference type="ARBA" id="ARBA00006601"/>
    </source>
</evidence>
<dbReference type="PANTHER" id="PTHR43491">
    <property type="entry name" value="UDP-N-ACETYL-D-MANNOSAMINE DEHYDROGENASE"/>
    <property type="match status" value="1"/>
</dbReference>
<dbReference type="InterPro" id="IPR014026">
    <property type="entry name" value="UDP-Glc/GDP-Man_DH_dimer"/>
</dbReference>
<dbReference type="PIRSF" id="PIRSF500136">
    <property type="entry name" value="UDP_ManNAc_DH"/>
    <property type="match status" value="1"/>
</dbReference>
<dbReference type="InterPro" id="IPR001732">
    <property type="entry name" value="UDP-Glc/GDP-Man_DH_N"/>
</dbReference>
<reference evidence="12" key="1">
    <citation type="submission" date="2016-10" db="EMBL/GenBank/DDBJ databases">
        <authorList>
            <person name="Varghese N."/>
            <person name="Submissions S."/>
        </authorList>
    </citation>
    <scope>NUCLEOTIDE SEQUENCE [LARGE SCALE GENOMIC DNA]</scope>
    <source>
        <strain evidence="12">DSM 25055</strain>
    </source>
</reference>
<dbReference type="EMBL" id="FOFD01000002">
    <property type="protein sequence ID" value="SEQ54524.1"/>
    <property type="molecule type" value="Genomic_DNA"/>
</dbReference>
<dbReference type="InterPro" id="IPR014027">
    <property type="entry name" value="UDP-Glc/GDP-Man_DH_C"/>
</dbReference>
<sequence>MTTIISDTENRADERESDQHPRDASGNGTALEHTDARSTRSATICVVGLGYVGLPLAVGFAQSNYRVIGYDVDDVTVGRLQEGIDTTGDLSDEAVRDDDISYTTDATEIGGADYVVIAVPTPIDDDDRPDLGYIESAATTVGSKMDPGTTVVLESTVYPGATREVLVPALEDASGLTAGEDFFVGYSPERATPGDENHGLEDVVKVVSAQNEKVLEDVATLYESIVDAGVHRAPSIEVAEACKVIENIQRDVNIALVNELSMAFERLGIDTREVLDAAGTKWNFHDYRPGLVGGHCIPIDPYFFAHRATRAGADPELIRTSRAVNESMPNHVAELTIKALNQCHKTLRESRVLVLGLAYKADVGDIRSSKVADVVDHLREFGIDVAGYDPHAEADAVRNAFDIDVQDSLTFDGFDAVLLTTGHSAFEEFDLDDVAAALDDDAALVDVVGAFESDDADDADLVYRSL</sequence>
<dbReference type="Proteomes" id="UP000199114">
    <property type="component" value="Unassembled WGS sequence"/>
</dbReference>
<dbReference type="Pfam" id="PF03720">
    <property type="entry name" value="UDPG_MGDP_dh_C"/>
    <property type="match status" value="1"/>
</dbReference>
<comment type="similarity">
    <text evidence="1 8">Belongs to the UDP-glucose/GDP-mannose dehydrogenase family.</text>
</comment>
<feature type="region of interest" description="Disordered" evidence="9">
    <location>
        <begin position="1"/>
        <end position="35"/>
    </location>
</feature>
<dbReference type="Pfam" id="PF03721">
    <property type="entry name" value="UDPG_MGDP_dh_N"/>
    <property type="match status" value="1"/>
</dbReference>
<dbReference type="OrthoDB" id="372050at2157"/>
<dbReference type="SUPFAM" id="SSF51735">
    <property type="entry name" value="NAD(P)-binding Rossmann-fold domains"/>
    <property type="match status" value="1"/>
</dbReference>
<feature type="domain" description="UDP-glucose/GDP-mannose dehydrogenase C-terminal" evidence="10">
    <location>
        <begin position="353"/>
        <end position="453"/>
    </location>
</feature>
<name>A0A1H9GWW6_9EURY</name>
<organism evidence="11 12">
    <name type="scientific">Natrinema salaciae</name>
    <dbReference type="NCBI Taxonomy" id="1186196"/>
    <lineage>
        <taxon>Archaea</taxon>
        <taxon>Methanobacteriati</taxon>
        <taxon>Methanobacteriota</taxon>
        <taxon>Stenosarchaea group</taxon>
        <taxon>Halobacteria</taxon>
        <taxon>Halobacteriales</taxon>
        <taxon>Natrialbaceae</taxon>
        <taxon>Natrinema</taxon>
    </lineage>
</organism>
<dbReference type="PIRSF" id="PIRSF000124">
    <property type="entry name" value="UDPglc_GDPman_dh"/>
    <property type="match status" value="1"/>
</dbReference>
<dbReference type="SUPFAM" id="SSF48179">
    <property type="entry name" value="6-phosphogluconate dehydrogenase C-terminal domain-like"/>
    <property type="match status" value="1"/>
</dbReference>
<dbReference type="AlphaFoldDB" id="A0A1H9GWW6"/>
<dbReference type="SMART" id="SM00984">
    <property type="entry name" value="UDPG_MGDP_dh_C"/>
    <property type="match status" value="1"/>
</dbReference>
<evidence type="ECO:0000256" key="2">
    <source>
        <dbReference type="ARBA" id="ARBA00012935"/>
    </source>
</evidence>
<evidence type="ECO:0000256" key="3">
    <source>
        <dbReference type="ARBA" id="ARBA00016796"/>
    </source>
</evidence>
<gene>
    <name evidence="11" type="ORF">SAMN04489841_2020</name>
</gene>
<evidence type="ECO:0000256" key="5">
    <source>
        <dbReference type="ARBA" id="ARBA00023027"/>
    </source>
</evidence>
<dbReference type="RefSeq" id="WP_090617046.1">
    <property type="nucleotide sequence ID" value="NZ_FOFD01000002.1"/>
</dbReference>
<feature type="compositionally biased region" description="Basic and acidic residues" evidence="9">
    <location>
        <begin position="8"/>
        <end position="23"/>
    </location>
</feature>
<dbReference type="STRING" id="1186196.SAMN04489841_2020"/>
<keyword evidence="12" id="KW-1185">Reference proteome</keyword>
<dbReference type="InterPro" id="IPR036291">
    <property type="entry name" value="NAD(P)-bd_dom_sf"/>
</dbReference>
<dbReference type="GO" id="GO:0089714">
    <property type="term" value="F:UDP-N-acetyl-D-mannosamine dehydrogenase activity"/>
    <property type="evidence" value="ECO:0007669"/>
    <property type="project" value="UniProtKB-EC"/>
</dbReference>
<dbReference type="Gene3D" id="3.40.50.720">
    <property type="entry name" value="NAD(P)-binding Rossmann-like Domain"/>
    <property type="match status" value="2"/>
</dbReference>
<dbReference type="InterPro" id="IPR017476">
    <property type="entry name" value="UDP-Glc/GDP-Man"/>
</dbReference>
<proteinExistence type="inferred from homology"/>
<evidence type="ECO:0000256" key="7">
    <source>
        <dbReference type="ARBA" id="ARBA00049130"/>
    </source>
</evidence>
<evidence type="ECO:0000256" key="8">
    <source>
        <dbReference type="PIRNR" id="PIRNR000124"/>
    </source>
</evidence>
<dbReference type="Pfam" id="PF00984">
    <property type="entry name" value="UDPG_MGDP_dh"/>
    <property type="match status" value="1"/>
</dbReference>
<accession>A0A1H9GWW6</accession>
<dbReference type="InterPro" id="IPR028359">
    <property type="entry name" value="UDP_ManNAc/GlcNAc_DH"/>
</dbReference>
<evidence type="ECO:0000313" key="11">
    <source>
        <dbReference type="EMBL" id="SEQ54524.1"/>
    </source>
</evidence>
<protein>
    <recommendedName>
        <fullName evidence="3">UDP-N-acetyl-D-mannosamine dehydrogenase</fullName>
        <ecNumber evidence="2">1.1.1.336</ecNumber>
    </recommendedName>
    <alternativeName>
        <fullName evidence="6">UDP-ManNAc 6-dehydrogenase</fullName>
    </alternativeName>
</protein>
<evidence type="ECO:0000313" key="12">
    <source>
        <dbReference type="Proteomes" id="UP000199114"/>
    </source>
</evidence>
<dbReference type="InterPro" id="IPR036220">
    <property type="entry name" value="UDP-Glc/GDP-Man_DH_C_sf"/>
</dbReference>
<evidence type="ECO:0000256" key="6">
    <source>
        <dbReference type="ARBA" id="ARBA00030172"/>
    </source>
</evidence>
<dbReference type="SUPFAM" id="SSF52413">
    <property type="entry name" value="UDP-glucose/GDP-mannose dehydrogenase C-terminal domain"/>
    <property type="match status" value="1"/>
</dbReference>
<evidence type="ECO:0000256" key="4">
    <source>
        <dbReference type="ARBA" id="ARBA00023002"/>
    </source>
</evidence>
<dbReference type="EC" id="1.1.1.336" evidence="2"/>
<keyword evidence="4" id="KW-0560">Oxidoreductase</keyword>
<dbReference type="PANTHER" id="PTHR43491:SF2">
    <property type="entry name" value="UDP-N-ACETYL-D-MANNOSAMINE DEHYDROGENASE"/>
    <property type="match status" value="1"/>
</dbReference>
<comment type="catalytic activity">
    <reaction evidence="7">
        <text>UDP-N-acetyl-alpha-D-mannosamine + 2 NAD(+) + H2O = UDP-N-acetyl-alpha-D-mannosaminouronate + 2 NADH + 3 H(+)</text>
        <dbReference type="Rhea" id="RHEA:25780"/>
        <dbReference type="ChEBI" id="CHEBI:15377"/>
        <dbReference type="ChEBI" id="CHEBI:15378"/>
        <dbReference type="ChEBI" id="CHEBI:57540"/>
        <dbReference type="ChEBI" id="CHEBI:57945"/>
        <dbReference type="ChEBI" id="CHEBI:68623"/>
        <dbReference type="ChEBI" id="CHEBI:70731"/>
        <dbReference type="EC" id="1.1.1.336"/>
    </reaction>
</comment>
<dbReference type="NCBIfam" id="TIGR03026">
    <property type="entry name" value="NDP-sugDHase"/>
    <property type="match status" value="1"/>
</dbReference>
<evidence type="ECO:0000259" key="10">
    <source>
        <dbReference type="SMART" id="SM00984"/>
    </source>
</evidence>
<dbReference type="GO" id="GO:0016628">
    <property type="term" value="F:oxidoreductase activity, acting on the CH-CH group of donors, NAD or NADP as acceptor"/>
    <property type="evidence" value="ECO:0007669"/>
    <property type="project" value="InterPro"/>
</dbReference>
<keyword evidence="5" id="KW-0520">NAD</keyword>
<dbReference type="GO" id="GO:0000271">
    <property type="term" value="P:polysaccharide biosynthetic process"/>
    <property type="evidence" value="ECO:0007669"/>
    <property type="project" value="InterPro"/>
</dbReference>
<dbReference type="GO" id="GO:0051287">
    <property type="term" value="F:NAD binding"/>
    <property type="evidence" value="ECO:0007669"/>
    <property type="project" value="InterPro"/>
</dbReference>